<name>A0A9W9KKE1_9EURO</name>
<dbReference type="InterPro" id="IPR009003">
    <property type="entry name" value="Peptidase_S1_PA"/>
</dbReference>
<organism evidence="2 3">
    <name type="scientific">Penicillium argentinense</name>
    <dbReference type="NCBI Taxonomy" id="1131581"/>
    <lineage>
        <taxon>Eukaryota</taxon>
        <taxon>Fungi</taxon>
        <taxon>Dikarya</taxon>
        <taxon>Ascomycota</taxon>
        <taxon>Pezizomycotina</taxon>
        <taxon>Eurotiomycetes</taxon>
        <taxon>Eurotiomycetidae</taxon>
        <taxon>Eurotiales</taxon>
        <taxon>Aspergillaceae</taxon>
        <taxon>Penicillium</taxon>
    </lineage>
</organism>
<dbReference type="RefSeq" id="XP_056477686.1">
    <property type="nucleotide sequence ID" value="XM_056614714.1"/>
</dbReference>
<dbReference type="Proteomes" id="UP001149074">
    <property type="component" value="Unassembled WGS sequence"/>
</dbReference>
<evidence type="ECO:0000256" key="1">
    <source>
        <dbReference type="SAM" id="MobiDB-lite"/>
    </source>
</evidence>
<dbReference type="GeneID" id="81353693"/>
<feature type="region of interest" description="Disordered" evidence="1">
    <location>
        <begin position="153"/>
        <end position="184"/>
    </location>
</feature>
<sequence>MYRCLRSAASQTLNSPPSEVAEKYNDQPVRFISASSPTDIQLLMNQTHLPGLNSAELRTLRKKQMRLQNSVALTQESACENGLQAVHSLASTLIFAQEEAGTAVCIHTKGWILTCAHCFGETVEEWTSQRQKWLLYYTGKAVQVECHARLGRTTRSRAGKDHPPRGQLCTSRRQDNPNLHFHPAGNIPNLHHPHFLHRQPGADDLESASRRKTAYDLIEVSAGRLRGQIPSADPHDNSEIGVLKHNAWTYWGHSGAPLLRASDGNLLGLHSSWDDATSMRHGVPLVAIRAFLEYLPRDDMKYEVPGGSGGCMIDAPRVVSVGTGSTLREREIIVIDSSN</sequence>
<comment type="caution">
    <text evidence="2">The sequence shown here is derived from an EMBL/GenBank/DDBJ whole genome shotgun (WGS) entry which is preliminary data.</text>
</comment>
<dbReference type="Pfam" id="PF13365">
    <property type="entry name" value="Trypsin_2"/>
    <property type="match status" value="1"/>
</dbReference>
<dbReference type="AlphaFoldDB" id="A0A9W9KKE1"/>
<protein>
    <submittedName>
        <fullName evidence="2">Uncharacterized protein</fullName>
    </submittedName>
</protein>
<dbReference type="OrthoDB" id="4217619at2759"/>
<proteinExistence type="predicted"/>
<gene>
    <name evidence="2" type="ORF">N7532_002220</name>
</gene>
<evidence type="ECO:0000313" key="2">
    <source>
        <dbReference type="EMBL" id="KAJ5109575.1"/>
    </source>
</evidence>
<evidence type="ECO:0000313" key="3">
    <source>
        <dbReference type="Proteomes" id="UP001149074"/>
    </source>
</evidence>
<accession>A0A9W9KKE1</accession>
<dbReference type="EMBL" id="JAPQKI010000003">
    <property type="protein sequence ID" value="KAJ5109575.1"/>
    <property type="molecule type" value="Genomic_DNA"/>
</dbReference>
<keyword evidence="3" id="KW-1185">Reference proteome</keyword>
<dbReference type="SUPFAM" id="SSF50494">
    <property type="entry name" value="Trypsin-like serine proteases"/>
    <property type="match status" value="1"/>
</dbReference>
<reference evidence="2" key="1">
    <citation type="submission" date="2022-11" db="EMBL/GenBank/DDBJ databases">
        <authorList>
            <person name="Petersen C."/>
        </authorList>
    </citation>
    <scope>NUCLEOTIDE SEQUENCE</scope>
    <source>
        <strain evidence="2">IBT 30761</strain>
    </source>
</reference>
<reference evidence="2" key="2">
    <citation type="journal article" date="2023" name="IMA Fungus">
        <title>Comparative genomic study of the Penicillium genus elucidates a diverse pangenome and 15 lateral gene transfer events.</title>
        <authorList>
            <person name="Petersen C."/>
            <person name="Sorensen T."/>
            <person name="Nielsen M.R."/>
            <person name="Sondergaard T.E."/>
            <person name="Sorensen J.L."/>
            <person name="Fitzpatrick D.A."/>
            <person name="Frisvad J.C."/>
            <person name="Nielsen K.L."/>
        </authorList>
    </citation>
    <scope>NUCLEOTIDE SEQUENCE</scope>
    <source>
        <strain evidence="2">IBT 30761</strain>
    </source>
</reference>